<dbReference type="AlphaFoldDB" id="A0A7S3YFC5"/>
<evidence type="ECO:0000256" key="3">
    <source>
        <dbReference type="SAM" id="Phobius"/>
    </source>
</evidence>
<dbReference type="CDD" id="cd06223">
    <property type="entry name" value="PRTases_typeI"/>
    <property type="match status" value="1"/>
</dbReference>
<dbReference type="Pfam" id="PF00156">
    <property type="entry name" value="Pribosyltran"/>
    <property type="match status" value="1"/>
</dbReference>
<dbReference type="PANTHER" id="PTHR43363:SF1">
    <property type="entry name" value="HYPOXANTHINE-GUANINE PHOSPHORIBOSYLTRANSFERASE"/>
    <property type="match status" value="1"/>
</dbReference>
<keyword evidence="3" id="KW-1133">Transmembrane helix</keyword>
<keyword evidence="3" id="KW-0472">Membrane</keyword>
<reference evidence="5" key="1">
    <citation type="submission" date="2021-01" db="EMBL/GenBank/DDBJ databases">
        <authorList>
            <person name="Corre E."/>
            <person name="Pelletier E."/>
            <person name="Niang G."/>
            <person name="Scheremetjew M."/>
            <person name="Finn R."/>
            <person name="Kale V."/>
            <person name="Holt S."/>
            <person name="Cochrane G."/>
            <person name="Meng A."/>
            <person name="Brown T."/>
            <person name="Cohen L."/>
        </authorList>
    </citation>
    <scope>NUCLEOTIDE SEQUENCE</scope>
    <source>
        <strain evidence="5">CCCM811</strain>
    </source>
</reference>
<sequence>MSDAKGAKQDPAEKARRVKAADGRVYFSYAQIHAAVSSMVPKVKAFKPDVIIAIGGGGFIPARMLRTEIKVPILAVSLKLYDDATNTVGTEVEKVQWFDETSGVGKNVRGKRVLIVDEVDDSRTTLKYCVDEVKKTNAPAALAVLVVHNKMRPKAAQLPSDVEYMACEDVENFWNCYPWDAAAYGRDIYAHEELARQCLKGGNGVNPSGFDAHNKKIKVADGLKNEVEATSLTGSVMALATLGVGLAIGFFAGKASQSRR</sequence>
<dbReference type="EMBL" id="HBIV01005535">
    <property type="protein sequence ID" value="CAE0649974.1"/>
    <property type="molecule type" value="Transcribed_RNA"/>
</dbReference>
<evidence type="ECO:0000256" key="2">
    <source>
        <dbReference type="ARBA" id="ARBA00022679"/>
    </source>
</evidence>
<dbReference type="InterPro" id="IPR000836">
    <property type="entry name" value="PRTase_dom"/>
</dbReference>
<feature type="transmembrane region" description="Helical" evidence="3">
    <location>
        <begin position="232"/>
        <end position="252"/>
    </location>
</feature>
<dbReference type="PANTHER" id="PTHR43363">
    <property type="entry name" value="HYPOXANTHINE PHOSPHORIBOSYLTRANSFERASE"/>
    <property type="match status" value="1"/>
</dbReference>
<evidence type="ECO:0000259" key="4">
    <source>
        <dbReference type="Pfam" id="PF00156"/>
    </source>
</evidence>
<accession>A0A7S3YFC5</accession>
<dbReference type="SUPFAM" id="SSF53271">
    <property type="entry name" value="PRTase-like"/>
    <property type="match status" value="1"/>
</dbReference>
<proteinExistence type="predicted"/>
<gene>
    <name evidence="5" type="ORF">LGLO00237_LOCUS3977</name>
</gene>
<evidence type="ECO:0000256" key="1">
    <source>
        <dbReference type="ARBA" id="ARBA00022676"/>
    </source>
</evidence>
<keyword evidence="2" id="KW-0808">Transferase</keyword>
<keyword evidence="1" id="KW-0328">Glycosyltransferase</keyword>
<protein>
    <recommendedName>
        <fullName evidence="4">Phosphoribosyltransferase domain-containing protein</fullName>
    </recommendedName>
</protein>
<keyword evidence="3" id="KW-0812">Transmembrane</keyword>
<name>A0A7S3YFC5_9EUKA</name>
<evidence type="ECO:0000313" key="5">
    <source>
        <dbReference type="EMBL" id="CAE0649974.1"/>
    </source>
</evidence>
<dbReference type="Gene3D" id="3.40.50.2020">
    <property type="match status" value="1"/>
</dbReference>
<organism evidence="5">
    <name type="scientific">Lotharella globosa</name>
    <dbReference type="NCBI Taxonomy" id="91324"/>
    <lineage>
        <taxon>Eukaryota</taxon>
        <taxon>Sar</taxon>
        <taxon>Rhizaria</taxon>
        <taxon>Cercozoa</taxon>
        <taxon>Chlorarachniophyceae</taxon>
        <taxon>Lotharella</taxon>
    </lineage>
</organism>
<feature type="domain" description="Phosphoribosyltransferase" evidence="4">
    <location>
        <begin position="45"/>
        <end position="175"/>
    </location>
</feature>
<dbReference type="InterPro" id="IPR029057">
    <property type="entry name" value="PRTase-like"/>
</dbReference>
<dbReference type="GO" id="GO:0016757">
    <property type="term" value="F:glycosyltransferase activity"/>
    <property type="evidence" value="ECO:0007669"/>
    <property type="project" value="UniProtKB-KW"/>
</dbReference>